<keyword evidence="1" id="KW-0472">Membrane</keyword>
<evidence type="ECO:0000256" key="1">
    <source>
        <dbReference type="SAM" id="Phobius"/>
    </source>
</evidence>
<keyword evidence="1" id="KW-0812">Transmembrane</keyword>
<dbReference type="Proteomes" id="UP000002985">
    <property type="component" value="Unassembled WGS sequence"/>
</dbReference>
<dbReference type="AlphaFoldDB" id="I3IQ65"/>
<dbReference type="eggNOG" id="ENOG502ZAQR">
    <property type="taxonomic scope" value="Bacteria"/>
</dbReference>
<keyword evidence="1" id="KW-1133">Transmembrane helix</keyword>
<feature type="transmembrane region" description="Helical" evidence="1">
    <location>
        <begin position="274"/>
        <end position="296"/>
    </location>
</feature>
<feature type="transmembrane region" description="Helical" evidence="1">
    <location>
        <begin position="6"/>
        <end position="31"/>
    </location>
</feature>
<sequence length="325" mass="36269">MFGSSMIEVAIGVIFIYLSLSLVCTAANELIASLTKWRAKTLAEGIRNLLQYDKGMEHQLYNHPLVRGLYRKGKMPSYIPSRTFAIALMDIVIPHHDPENPDRSRTLDKIRDVVGRLTDDRISKDLKEVLLVLMNETESNLIESGLDIKKTETALNKLRENIEIWFNNSMERVSGWYKRKIQVLTFGLALLFTCVLNVDTVSITRSLSNDSTLRAALVTIAEKSNRKSFPPADGNKANTGAAFKEFKKEIAELQQLGIPLGWNIPGSKPAGWGWLTKILGLLLTAGAASLGAPFWFDILNKFVSVRSTGKAPEETPKSPKEETKH</sequence>
<keyword evidence="3" id="KW-1185">Reference proteome</keyword>
<gene>
    <name evidence="2" type="ORF">KSU1_D0551</name>
</gene>
<dbReference type="EMBL" id="BAFH01000004">
    <property type="protein sequence ID" value="GAB63860.1"/>
    <property type="molecule type" value="Genomic_DNA"/>
</dbReference>
<proteinExistence type="predicted"/>
<accession>I3IQ65</accession>
<reference evidence="2 3" key="1">
    <citation type="journal article" date="2012" name="FEBS Lett.">
        <title>Anammox organism KSU-1 expresses a NirK-type copper-containing nitrite reductase instead of a NirS-type with cytochrome cd1.</title>
        <authorList>
            <person name="Hira D."/>
            <person name="Toh H."/>
            <person name="Migita C.T."/>
            <person name="Okubo H."/>
            <person name="Nishiyama T."/>
            <person name="Hattori M."/>
            <person name="Furukawa K."/>
            <person name="Fujii T."/>
        </authorList>
    </citation>
    <scope>NUCLEOTIDE SEQUENCE [LARGE SCALE GENOMIC DNA]</scope>
</reference>
<evidence type="ECO:0000313" key="3">
    <source>
        <dbReference type="Proteomes" id="UP000002985"/>
    </source>
</evidence>
<name>I3IQ65_9BACT</name>
<feature type="transmembrane region" description="Helical" evidence="1">
    <location>
        <begin position="181"/>
        <end position="198"/>
    </location>
</feature>
<dbReference type="OrthoDB" id="6286374at2"/>
<evidence type="ECO:0000313" key="2">
    <source>
        <dbReference type="EMBL" id="GAB63860.1"/>
    </source>
</evidence>
<protein>
    <submittedName>
        <fullName evidence="2">Uncharacterized protein</fullName>
    </submittedName>
</protein>
<organism evidence="2 3">
    <name type="scientific">Candidatus Jettenia caeni</name>
    <dbReference type="NCBI Taxonomy" id="247490"/>
    <lineage>
        <taxon>Bacteria</taxon>
        <taxon>Pseudomonadati</taxon>
        <taxon>Planctomycetota</taxon>
        <taxon>Candidatus Brocadiia</taxon>
        <taxon>Candidatus Brocadiales</taxon>
        <taxon>Candidatus Brocadiaceae</taxon>
        <taxon>Candidatus Jettenia</taxon>
    </lineage>
</organism>
<comment type="caution">
    <text evidence="2">The sequence shown here is derived from an EMBL/GenBank/DDBJ whole genome shotgun (WGS) entry which is preliminary data.</text>
</comment>